<gene>
    <name evidence="1" type="ordered locus">MexAM1_META2p1051</name>
</gene>
<dbReference type="AlphaFoldDB" id="C5B5V1"/>
<protein>
    <submittedName>
        <fullName evidence="1">Uncharacterized protein</fullName>
    </submittedName>
</protein>
<keyword evidence="2" id="KW-1185">Reference proteome</keyword>
<keyword evidence="1" id="KW-0614">Plasmid</keyword>
<dbReference type="Proteomes" id="UP000009081">
    <property type="component" value="Plasmid megaplasmid"/>
</dbReference>
<dbReference type="EMBL" id="CP001511">
    <property type="protein sequence ID" value="ACS43833.1"/>
    <property type="molecule type" value="Genomic_DNA"/>
</dbReference>
<proteinExistence type="predicted"/>
<name>C5B5V1_METEA</name>
<reference evidence="1 2" key="1">
    <citation type="journal article" date="2009" name="PLoS ONE">
        <title>Methylobacterium genome sequences: a reference blueprint to investigate microbial metabolism of C1 compounds from natural and industrial sources.</title>
        <authorList>
            <person name="Vuilleumier S."/>
            <person name="Chistoserdova L."/>
            <person name="Lee M.-C."/>
            <person name="Bringel F."/>
            <person name="Lajus A."/>
            <person name="Zhou Y."/>
            <person name="Gourion B."/>
            <person name="Barbe V."/>
            <person name="Chang J."/>
            <person name="Cruveiller S."/>
            <person name="Dossat C."/>
            <person name="Gillett W."/>
            <person name="Gruffaz C."/>
            <person name="Haugen E."/>
            <person name="Hourcade E."/>
            <person name="Levy R."/>
            <person name="Mangenot S."/>
            <person name="Muller E."/>
            <person name="Nadalig T."/>
            <person name="Pagni M."/>
            <person name="Penny C."/>
            <person name="Peyraud R."/>
            <person name="Robinson D.G."/>
            <person name="Roche D."/>
            <person name="Rouy Z."/>
            <person name="Saenampechek C."/>
            <person name="Salvignol G."/>
            <person name="Vallenet D."/>
            <person name="Wu Z."/>
            <person name="Marx C.J."/>
            <person name="Vorholt J.A."/>
            <person name="Olson M.V."/>
            <person name="Kaul R."/>
            <person name="Weissenbach J."/>
            <person name="Medigue C."/>
            <person name="Lidstrom M.E."/>
        </authorList>
    </citation>
    <scope>NUCLEOTIDE SEQUENCE [LARGE SCALE GENOMIC DNA]</scope>
    <source>
        <strain evidence="2">ATCC 14718 / DSM 1338 / JCM 2805 / NCIMB 9133 / AM1</strain>
    </source>
</reference>
<evidence type="ECO:0000313" key="1">
    <source>
        <dbReference type="EMBL" id="ACS43833.1"/>
    </source>
</evidence>
<organism evidence="1 2">
    <name type="scientific">Methylorubrum extorquens (strain ATCC 14718 / DSM 1338 / JCM 2805 / NCIMB 9133 / AM1)</name>
    <name type="common">Methylobacterium extorquens</name>
    <dbReference type="NCBI Taxonomy" id="272630"/>
    <lineage>
        <taxon>Bacteria</taxon>
        <taxon>Pseudomonadati</taxon>
        <taxon>Pseudomonadota</taxon>
        <taxon>Alphaproteobacteria</taxon>
        <taxon>Hyphomicrobiales</taxon>
        <taxon>Methylobacteriaceae</taxon>
        <taxon>Methylorubrum</taxon>
    </lineage>
</organism>
<accession>C5B5V1</accession>
<dbReference type="KEGG" id="mea:Mex_2p1051"/>
<dbReference type="HOGENOM" id="CLU_1308938_0_0_5"/>
<sequence length="210" mass="21935">MTIRLVLPAAGDLAASCLTVAGVRDFPRHSHQTVWIVPTDQELARRRYPVEDEVSRIRSAGAFQDADCLFGHAPTGEADVFWPCPWGAGADEESLPSVAGALALLLRDHAPGVGAVAISEGFSEPNAFGFVTYGLLETASARAAALCTAYVAAGQLPPAQLALQAAEAGRLPDDMPEDVRSAVRASLEDLATRVGAAVENAAETGFRPSP</sequence>
<dbReference type="RefSeq" id="WP_003602277.1">
    <property type="nucleotide sequence ID" value="NC_012811.1"/>
</dbReference>
<evidence type="ECO:0000313" key="2">
    <source>
        <dbReference type="Proteomes" id="UP000009081"/>
    </source>
</evidence>
<geneLocation type="plasmid" evidence="1 2">
    <name>megaplasmid</name>
</geneLocation>